<sequence length="75" mass="8263">MVASLNQLTANVGNPLALLQFIFLPALSLPWSLLQSSYFVRTLKSFLGKQTYNAPAYSVICCVITFVCRLNCTST</sequence>
<organism evidence="2">
    <name type="scientific">Ixodes ricinus</name>
    <name type="common">Common tick</name>
    <name type="synonym">Acarus ricinus</name>
    <dbReference type="NCBI Taxonomy" id="34613"/>
    <lineage>
        <taxon>Eukaryota</taxon>
        <taxon>Metazoa</taxon>
        <taxon>Ecdysozoa</taxon>
        <taxon>Arthropoda</taxon>
        <taxon>Chelicerata</taxon>
        <taxon>Arachnida</taxon>
        <taxon>Acari</taxon>
        <taxon>Parasitiformes</taxon>
        <taxon>Ixodida</taxon>
        <taxon>Ixodoidea</taxon>
        <taxon>Ixodidae</taxon>
        <taxon>Ixodinae</taxon>
        <taxon>Ixodes</taxon>
    </lineage>
</organism>
<reference evidence="2" key="1">
    <citation type="submission" date="2019-12" db="EMBL/GenBank/DDBJ databases">
        <title>An insight into the sialome of adult female Ixodes ricinus ticks feeding for 6 days.</title>
        <authorList>
            <person name="Perner J."/>
            <person name="Ribeiro J.M.C."/>
        </authorList>
    </citation>
    <scope>NUCLEOTIDE SEQUENCE</scope>
    <source>
        <strain evidence="2">Semi-engorged</strain>
        <tissue evidence="2">Salivary glands</tissue>
    </source>
</reference>
<feature type="transmembrane region" description="Helical" evidence="1">
    <location>
        <begin position="54"/>
        <end position="72"/>
    </location>
</feature>
<evidence type="ECO:0000313" key="2">
    <source>
        <dbReference type="EMBL" id="MXU83360.1"/>
    </source>
</evidence>
<evidence type="ECO:0000256" key="1">
    <source>
        <dbReference type="SAM" id="Phobius"/>
    </source>
</evidence>
<protein>
    <submittedName>
        <fullName evidence="2">Putative secreted protein</fullName>
    </submittedName>
</protein>
<keyword evidence="1" id="KW-0472">Membrane</keyword>
<dbReference type="AlphaFoldDB" id="A0A6B0U3T4"/>
<name>A0A6B0U3T4_IXORI</name>
<dbReference type="EMBL" id="GIFC01001277">
    <property type="protein sequence ID" value="MXU83360.1"/>
    <property type="molecule type" value="Transcribed_RNA"/>
</dbReference>
<accession>A0A6B0U3T4</accession>
<feature type="transmembrane region" description="Helical" evidence="1">
    <location>
        <begin position="12"/>
        <end position="34"/>
    </location>
</feature>
<keyword evidence="1" id="KW-0812">Transmembrane</keyword>
<proteinExistence type="predicted"/>
<keyword evidence="1" id="KW-1133">Transmembrane helix</keyword>